<dbReference type="PANTHER" id="PTHR30035:SF3">
    <property type="entry name" value="INTERMEMBRANE PHOSPHOLIPID TRANSPORT SYSTEM LIPOPROTEIN MLAA"/>
    <property type="match status" value="1"/>
</dbReference>
<feature type="compositionally biased region" description="Acidic residues" evidence="3">
    <location>
        <begin position="247"/>
        <end position="262"/>
    </location>
</feature>
<feature type="region of interest" description="Disordered" evidence="3">
    <location>
        <begin position="13"/>
        <end position="35"/>
    </location>
</feature>
<dbReference type="PANTHER" id="PTHR30035">
    <property type="entry name" value="LIPOPROTEIN VACJ-RELATED"/>
    <property type="match status" value="1"/>
</dbReference>
<gene>
    <name evidence="4" type="ORF">ISO4_02962</name>
</gene>
<protein>
    <submittedName>
        <fullName evidence="4">VacJ lipoprotein</fullName>
    </submittedName>
</protein>
<keyword evidence="2" id="KW-0732">Signal</keyword>
<feature type="region of interest" description="Disordered" evidence="3">
    <location>
        <begin position="241"/>
        <end position="262"/>
    </location>
</feature>
<evidence type="ECO:0000313" key="4">
    <source>
        <dbReference type="EMBL" id="MBF5054360.1"/>
    </source>
</evidence>
<sequence>MIALSQPVFAQPVPETAGETREAAIQSGDDWGSASTPFDQAGGAGRFAEMDPWQGFNRKIFGFNEFVDRYALKPAAKGYRWVTPEWLDNTVTRFFSNLGDIGDGLNYIFQWRWGEAGNSLGRFGINTTLGVAGLFDVASDVDLRNTDTSLDVTLGRWGVPRGPYLVVPILGPSSVRDATTIYPSSYLWPVSYLEDDLARYSLAALYGVDLRADLLDLERNIVGDRYTFIRNAYLQRRLMQEGKDEEPALPDEDPELESDDGW</sequence>
<name>A0ABS0AJY7_9GAMM</name>
<dbReference type="PRINTS" id="PR01805">
    <property type="entry name" value="VACJLIPOPROT"/>
</dbReference>
<proteinExistence type="inferred from homology"/>
<keyword evidence="5" id="KW-1185">Reference proteome</keyword>
<evidence type="ECO:0000256" key="1">
    <source>
        <dbReference type="ARBA" id="ARBA00010634"/>
    </source>
</evidence>
<dbReference type="EMBL" id="ARXR01000040">
    <property type="protein sequence ID" value="MBF5054360.1"/>
    <property type="molecule type" value="Genomic_DNA"/>
</dbReference>
<dbReference type="Proteomes" id="UP000644441">
    <property type="component" value="Unassembled WGS sequence"/>
</dbReference>
<keyword evidence="4" id="KW-0449">Lipoprotein</keyword>
<accession>A0ABS0AJY7</accession>
<dbReference type="Pfam" id="PF04333">
    <property type="entry name" value="MlaA"/>
    <property type="match status" value="1"/>
</dbReference>
<dbReference type="InterPro" id="IPR007428">
    <property type="entry name" value="MlaA"/>
</dbReference>
<reference evidence="4 5" key="1">
    <citation type="submission" date="2012-09" db="EMBL/GenBank/DDBJ databases">
        <title>Genome Sequence of alkane-degrading Bacterium Alcanivorax venustensis ISO4.</title>
        <authorList>
            <person name="Lai Q."/>
            <person name="Shao Z."/>
        </authorList>
    </citation>
    <scope>NUCLEOTIDE SEQUENCE [LARGE SCALE GENOMIC DNA]</scope>
    <source>
        <strain evidence="4 5">ISO4</strain>
    </source>
</reference>
<comment type="caution">
    <text evidence="4">The sequence shown here is derived from an EMBL/GenBank/DDBJ whole genome shotgun (WGS) entry which is preliminary data.</text>
</comment>
<evidence type="ECO:0000313" key="5">
    <source>
        <dbReference type="Proteomes" id="UP000644441"/>
    </source>
</evidence>
<evidence type="ECO:0000256" key="3">
    <source>
        <dbReference type="SAM" id="MobiDB-lite"/>
    </source>
</evidence>
<comment type="similarity">
    <text evidence="1">Belongs to the MlaA family.</text>
</comment>
<evidence type="ECO:0000256" key="2">
    <source>
        <dbReference type="ARBA" id="ARBA00022729"/>
    </source>
</evidence>
<organism evidence="4 5">
    <name type="scientific">Alloalcanivorax venustensis ISO4</name>
    <dbReference type="NCBI Taxonomy" id="1177184"/>
    <lineage>
        <taxon>Bacteria</taxon>
        <taxon>Pseudomonadati</taxon>
        <taxon>Pseudomonadota</taxon>
        <taxon>Gammaproteobacteria</taxon>
        <taxon>Oceanospirillales</taxon>
        <taxon>Alcanivoracaceae</taxon>
        <taxon>Alloalcanivorax</taxon>
    </lineage>
</organism>